<organism evidence="2 3">
    <name type="scientific">Caenorhabditis japonica</name>
    <dbReference type="NCBI Taxonomy" id="281687"/>
    <lineage>
        <taxon>Eukaryota</taxon>
        <taxon>Metazoa</taxon>
        <taxon>Ecdysozoa</taxon>
        <taxon>Nematoda</taxon>
        <taxon>Chromadorea</taxon>
        <taxon>Rhabditida</taxon>
        <taxon>Rhabditina</taxon>
        <taxon>Rhabditomorpha</taxon>
        <taxon>Rhabditoidea</taxon>
        <taxon>Rhabditidae</taxon>
        <taxon>Peloderinae</taxon>
        <taxon>Caenorhabditis</taxon>
    </lineage>
</organism>
<reference evidence="3" key="1">
    <citation type="submission" date="2010-08" db="EMBL/GenBank/DDBJ databases">
        <authorList>
            <consortium name="Caenorhabditis japonica Sequencing Consortium"/>
            <person name="Wilson R.K."/>
        </authorList>
    </citation>
    <scope>NUCLEOTIDE SEQUENCE [LARGE SCALE GENOMIC DNA]</scope>
    <source>
        <strain evidence="3">DF5081</strain>
    </source>
</reference>
<feature type="transmembrane region" description="Helical" evidence="1">
    <location>
        <begin position="93"/>
        <end position="114"/>
    </location>
</feature>
<evidence type="ECO:0000313" key="3">
    <source>
        <dbReference type="Proteomes" id="UP000005237"/>
    </source>
</evidence>
<keyword evidence="3" id="KW-1185">Reference proteome</keyword>
<accession>A0A8R1I139</accession>
<feature type="transmembrane region" description="Helical" evidence="1">
    <location>
        <begin position="204"/>
        <end position="228"/>
    </location>
</feature>
<feature type="transmembrane region" description="Helical" evidence="1">
    <location>
        <begin position="51"/>
        <end position="73"/>
    </location>
</feature>
<dbReference type="EnsemblMetazoa" id="CJA12792.1">
    <property type="protein sequence ID" value="CJA12792.1"/>
    <property type="gene ID" value="WBGene00131996"/>
</dbReference>
<dbReference type="Proteomes" id="UP000005237">
    <property type="component" value="Unassembled WGS sequence"/>
</dbReference>
<name>A0A8R1I139_CAEJA</name>
<evidence type="ECO:0000256" key="1">
    <source>
        <dbReference type="SAM" id="Phobius"/>
    </source>
</evidence>
<feature type="transmembrane region" description="Helical" evidence="1">
    <location>
        <begin position="149"/>
        <end position="171"/>
    </location>
</feature>
<feature type="transmembrane region" description="Helical" evidence="1">
    <location>
        <begin position="20"/>
        <end position="39"/>
    </location>
</feature>
<dbReference type="Pfam" id="PF10318">
    <property type="entry name" value="7TM_GPCR_Srh"/>
    <property type="match status" value="1"/>
</dbReference>
<keyword evidence="1" id="KW-0812">Transmembrane</keyword>
<protein>
    <submittedName>
        <fullName evidence="2">Uncharacterized protein</fullName>
    </submittedName>
</protein>
<dbReference type="AlphaFoldDB" id="A0A8R1I139"/>
<dbReference type="InterPro" id="IPR019422">
    <property type="entry name" value="7TM_GPCR_serpentine_rcpt_Srh"/>
</dbReference>
<evidence type="ECO:0000313" key="2">
    <source>
        <dbReference type="EnsemblMetazoa" id="CJA12792.1"/>
    </source>
</evidence>
<keyword evidence="1" id="KW-0472">Membrane</keyword>
<proteinExistence type="predicted"/>
<reference evidence="2" key="2">
    <citation type="submission" date="2022-06" db="UniProtKB">
        <authorList>
            <consortium name="EnsemblMetazoa"/>
        </authorList>
    </citation>
    <scope>IDENTIFICATION</scope>
    <source>
        <strain evidence="2">DF5081</strain>
    </source>
</reference>
<keyword evidence="1" id="KW-1133">Transmembrane helix</keyword>
<sequence>MTTCEGIDVYPYTFLRVLTFSWHFQAPINFYAFYCIIFLSPKVMNTFRWHLFVYQLSSTFLDFTFAIGITPVVVPAMTMGYSVGLKLSLFTYYSIWLLAMTTSFLSIACIHYALETDQILMISKWKEIYSCAVFLHEQPSAWICEARKYLWVVLYGVISCCIGGFFMLLFLQQSLSAIGKMASNRSIHARNVQKKLILLLCAQLLFPLVAYAIGGTTIIISLALQLVFMQGSKSKLKTNGNTIIRVSYRS</sequence>